<dbReference type="OrthoDB" id="3744378at2"/>
<dbReference type="InterPro" id="IPR037185">
    <property type="entry name" value="EmrE-like"/>
</dbReference>
<dbReference type="eggNOG" id="COG0697">
    <property type="taxonomic scope" value="Bacteria"/>
</dbReference>
<dbReference type="PANTHER" id="PTHR12715:SF4">
    <property type="entry name" value="EAMA DOMAIN-CONTAINING PROTEIN"/>
    <property type="match status" value="1"/>
</dbReference>
<keyword evidence="2" id="KW-0472">Membrane</keyword>
<feature type="transmembrane region" description="Helical" evidence="2">
    <location>
        <begin position="165"/>
        <end position="184"/>
    </location>
</feature>
<dbReference type="Pfam" id="PF00892">
    <property type="entry name" value="EamA"/>
    <property type="match status" value="2"/>
</dbReference>
<dbReference type="EMBL" id="CM001440">
    <property type="protein sequence ID" value="EHR60834.1"/>
    <property type="molecule type" value="Genomic_DNA"/>
</dbReference>
<organism evidence="4 5">
    <name type="scientific">Saccharomonospora cyanea NA-134</name>
    <dbReference type="NCBI Taxonomy" id="882082"/>
    <lineage>
        <taxon>Bacteria</taxon>
        <taxon>Bacillati</taxon>
        <taxon>Actinomycetota</taxon>
        <taxon>Actinomycetes</taxon>
        <taxon>Pseudonocardiales</taxon>
        <taxon>Pseudonocardiaceae</taxon>
        <taxon>Saccharomonospora</taxon>
    </lineage>
</organism>
<evidence type="ECO:0000313" key="4">
    <source>
        <dbReference type="EMBL" id="EHR60834.1"/>
    </source>
</evidence>
<feature type="transmembrane region" description="Helical" evidence="2">
    <location>
        <begin position="196"/>
        <end position="214"/>
    </location>
</feature>
<evidence type="ECO:0000313" key="5">
    <source>
        <dbReference type="Proteomes" id="UP000002791"/>
    </source>
</evidence>
<gene>
    <name evidence="4" type="ORF">SaccyDRAFT_1940</name>
</gene>
<feature type="transmembrane region" description="Helical" evidence="2">
    <location>
        <begin position="140"/>
        <end position="159"/>
    </location>
</feature>
<dbReference type="InterPro" id="IPR052756">
    <property type="entry name" value="Alkyne_AA_exporter"/>
</dbReference>
<feature type="transmembrane region" description="Helical" evidence="2">
    <location>
        <begin position="226"/>
        <end position="248"/>
    </location>
</feature>
<reference evidence="4 5" key="1">
    <citation type="submission" date="2011-11" db="EMBL/GenBank/DDBJ databases">
        <title>The Noncontiguous Finished sequence of Saccharomonospora cyanea NA-134.</title>
        <authorList>
            <consortium name="US DOE Joint Genome Institute"/>
            <person name="Lucas S."/>
            <person name="Han J."/>
            <person name="Lapidus A."/>
            <person name="Cheng J.-F."/>
            <person name="Goodwin L."/>
            <person name="Pitluck S."/>
            <person name="Peters L."/>
            <person name="Ovchinnikova G."/>
            <person name="Lu M."/>
            <person name="Detter J.C."/>
            <person name="Han C."/>
            <person name="Tapia R."/>
            <person name="Land M."/>
            <person name="Hauser L."/>
            <person name="Kyrpides N."/>
            <person name="Ivanova N."/>
            <person name="Pagani I."/>
            <person name="Brambilla E.-M."/>
            <person name="Klenk H.-P."/>
            <person name="Woyke T."/>
        </authorList>
    </citation>
    <scope>NUCLEOTIDE SEQUENCE [LARGE SCALE GENOMIC DNA]</scope>
    <source>
        <strain evidence="4 5">NA-134</strain>
    </source>
</reference>
<feature type="transmembrane region" description="Helical" evidence="2">
    <location>
        <begin position="21"/>
        <end position="43"/>
    </location>
</feature>
<dbReference type="GO" id="GO:0016020">
    <property type="term" value="C:membrane"/>
    <property type="evidence" value="ECO:0007669"/>
    <property type="project" value="InterPro"/>
</dbReference>
<comment type="similarity">
    <text evidence="1">Belongs to the EamA transporter family.</text>
</comment>
<dbReference type="SUPFAM" id="SSF103481">
    <property type="entry name" value="Multidrug resistance efflux transporter EmrE"/>
    <property type="match status" value="2"/>
</dbReference>
<evidence type="ECO:0000256" key="2">
    <source>
        <dbReference type="SAM" id="Phobius"/>
    </source>
</evidence>
<keyword evidence="2" id="KW-1133">Transmembrane helix</keyword>
<dbReference type="STRING" id="882082.SaccyDRAFT_1940"/>
<feature type="transmembrane region" description="Helical" evidence="2">
    <location>
        <begin position="283"/>
        <end position="299"/>
    </location>
</feature>
<dbReference type="AlphaFoldDB" id="H5XJR8"/>
<feature type="domain" description="EamA" evidence="3">
    <location>
        <begin position="21"/>
        <end position="156"/>
    </location>
</feature>
<feature type="transmembrane region" description="Helical" evidence="2">
    <location>
        <begin position="111"/>
        <end position="133"/>
    </location>
</feature>
<keyword evidence="5" id="KW-1185">Reference proteome</keyword>
<protein>
    <submittedName>
        <fullName evidence="4">Putative permease, DMT superfamily</fullName>
    </submittedName>
</protein>
<sequence>MAGVTSLLSSARTPRSEGTKAAVAAAVTMVLWSSAFVGIRAIGDVLSPAPLALLRLAVASVTLTLLIGVSARRLPPLPRDRTSWLLVIAYGVLWLCCYTVSLNAAELHLDAGTAALLVNIAPLLVTFGAGFLLGEGFPRALLVGGAVGMGGIVIIGLGTESQGDWIGVALCLLAAVLYASGVLIQKAALRGVDATTITWLGCLIGTAALLPWTPQLVSELSAAPTSAVLGAVYLGVFPTAIGFSTWAYALKRTSAGRLSVSTYAVPALSVLLSWVLLNEVPTVYGLVGGAVCLAGVALSRHRPRRVKAGTAEPTTTGAAS</sequence>
<keyword evidence="2" id="KW-0812">Transmembrane</keyword>
<evidence type="ECO:0000259" key="3">
    <source>
        <dbReference type="Pfam" id="PF00892"/>
    </source>
</evidence>
<dbReference type="HOGENOM" id="CLU_033863_4_1_11"/>
<proteinExistence type="inferred from homology"/>
<evidence type="ECO:0000256" key="1">
    <source>
        <dbReference type="ARBA" id="ARBA00007362"/>
    </source>
</evidence>
<dbReference type="PANTHER" id="PTHR12715">
    <property type="entry name" value="TRANSPORTER, DRUG/METABOLITE EXPORTER FAMILY"/>
    <property type="match status" value="1"/>
</dbReference>
<feature type="transmembrane region" description="Helical" evidence="2">
    <location>
        <begin position="49"/>
        <end position="71"/>
    </location>
</feature>
<dbReference type="InterPro" id="IPR000620">
    <property type="entry name" value="EamA_dom"/>
</dbReference>
<dbReference type="RefSeq" id="WP_005455689.1">
    <property type="nucleotide sequence ID" value="NZ_CM001440.1"/>
</dbReference>
<dbReference type="Proteomes" id="UP000002791">
    <property type="component" value="Chromosome"/>
</dbReference>
<feature type="transmembrane region" description="Helical" evidence="2">
    <location>
        <begin position="83"/>
        <end position="105"/>
    </location>
</feature>
<feature type="domain" description="EamA" evidence="3">
    <location>
        <begin position="166"/>
        <end position="298"/>
    </location>
</feature>
<accession>H5XJR8</accession>
<name>H5XJR8_9PSEU</name>
<feature type="transmembrane region" description="Helical" evidence="2">
    <location>
        <begin position="260"/>
        <end position="277"/>
    </location>
</feature>